<dbReference type="InterPro" id="IPR034746">
    <property type="entry name" value="POTRA"/>
</dbReference>
<evidence type="ECO:0000256" key="6">
    <source>
        <dbReference type="ARBA" id="ARBA00023136"/>
    </source>
</evidence>
<dbReference type="Gene3D" id="3.40.50.10960">
    <property type="match status" value="1"/>
</dbReference>
<evidence type="ECO:0000313" key="11">
    <source>
        <dbReference type="EMBL" id="MCP3425530.1"/>
    </source>
</evidence>
<keyword evidence="12" id="KW-1185">Reference proteome</keyword>
<evidence type="ECO:0000256" key="9">
    <source>
        <dbReference type="SAM" id="Phobius"/>
    </source>
</evidence>
<evidence type="ECO:0000256" key="1">
    <source>
        <dbReference type="ARBA" id="ARBA00004370"/>
    </source>
</evidence>
<proteinExistence type="predicted"/>
<keyword evidence="3 11" id="KW-0132">Cell division</keyword>
<comment type="subcellular location">
    <subcellularLocation>
        <location evidence="1">Membrane</location>
    </subcellularLocation>
</comment>
<feature type="domain" description="POTRA" evidence="10">
    <location>
        <begin position="104"/>
        <end position="172"/>
    </location>
</feature>
<dbReference type="InterPro" id="IPR050487">
    <property type="entry name" value="FtsQ_DivIB"/>
</dbReference>
<evidence type="ECO:0000256" key="2">
    <source>
        <dbReference type="ARBA" id="ARBA00022475"/>
    </source>
</evidence>
<accession>A0A9X2KI18</accession>
<dbReference type="Pfam" id="PF03799">
    <property type="entry name" value="FtsQ_DivIB_C"/>
    <property type="match status" value="1"/>
</dbReference>
<dbReference type="AlphaFoldDB" id="A0A9X2KI18"/>
<keyword evidence="5 9" id="KW-1133">Transmembrane helix</keyword>
<evidence type="ECO:0000256" key="3">
    <source>
        <dbReference type="ARBA" id="ARBA00022618"/>
    </source>
</evidence>
<feature type="region of interest" description="Disordered" evidence="8">
    <location>
        <begin position="1"/>
        <end position="63"/>
    </location>
</feature>
<dbReference type="Pfam" id="PF08478">
    <property type="entry name" value="POTRA_1"/>
    <property type="match status" value="1"/>
</dbReference>
<feature type="compositionally biased region" description="Pro residues" evidence="8">
    <location>
        <begin position="18"/>
        <end position="29"/>
    </location>
</feature>
<dbReference type="GO" id="GO:0005886">
    <property type="term" value="C:plasma membrane"/>
    <property type="evidence" value="ECO:0007669"/>
    <property type="project" value="TreeGrafter"/>
</dbReference>
<dbReference type="RefSeq" id="WP_254165776.1">
    <property type="nucleotide sequence ID" value="NZ_JANAFB010000010.1"/>
</dbReference>
<evidence type="ECO:0000259" key="10">
    <source>
        <dbReference type="PROSITE" id="PS51779"/>
    </source>
</evidence>
<keyword evidence="2" id="KW-1003">Cell membrane</keyword>
<dbReference type="PROSITE" id="PS51779">
    <property type="entry name" value="POTRA"/>
    <property type="match status" value="1"/>
</dbReference>
<evidence type="ECO:0000256" key="7">
    <source>
        <dbReference type="ARBA" id="ARBA00023306"/>
    </source>
</evidence>
<evidence type="ECO:0000256" key="5">
    <source>
        <dbReference type="ARBA" id="ARBA00022989"/>
    </source>
</evidence>
<feature type="compositionally biased region" description="Low complexity" evidence="8">
    <location>
        <begin position="30"/>
        <end position="56"/>
    </location>
</feature>
<evidence type="ECO:0000256" key="8">
    <source>
        <dbReference type="SAM" id="MobiDB-lite"/>
    </source>
</evidence>
<dbReference type="PANTHER" id="PTHR37820:SF1">
    <property type="entry name" value="CELL DIVISION PROTEIN FTSQ"/>
    <property type="match status" value="1"/>
</dbReference>
<dbReference type="GO" id="GO:0051301">
    <property type="term" value="P:cell division"/>
    <property type="evidence" value="ECO:0007669"/>
    <property type="project" value="UniProtKB-KW"/>
</dbReference>
<dbReference type="InterPro" id="IPR005548">
    <property type="entry name" value="Cell_div_FtsQ/DivIB_C"/>
</dbReference>
<gene>
    <name evidence="11" type="ORF">NBM05_05745</name>
</gene>
<evidence type="ECO:0000256" key="4">
    <source>
        <dbReference type="ARBA" id="ARBA00022692"/>
    </source>
</evidence>
<dbReference type="InterPro" id="IPR013685">
    <property type="entry name" value="POTRA_FtsQ_type"/>
</dbReference>
<keyword evidence="7" id="KW-0131">Cell cycle</keyword>
<comment type="caution">
    <text evidence="11">The sequence shown here is derived from an EMBL/GenBank/DDBJ whole genome shotgun (WGS) entry which is preliminary data.</text>
</comment>
<dbReference type="Proteomes" id="UP001139502">
    <property type="component" value="Unassembled WGS sequence"/>
</dbReference>
<dbReference type="PANTHER" id="PTHR37820">
    <property type="entry name" value="CELL DIVISION PROTEIN DIVIB"/>
    <property type="match status" value="1"/>
</dbReference>
<organism evidence="11 12">
    <name type="scientific">Rothia santali</name>
    <dbReference type="NCBI Taxonomy" id="2949643"/>
    <lineage>
        <taxon>Bacteria</taxon>
        <taxon>Bacillati</taxon>
        <taxon>Actinomycetota</taxon>
        <taxon>Actinomycetes</taxon>
        <taxon>Micrococcales</taxon>
        <taxon>Micrococcaceae</taxon>
        <taxon>Rothia</taxon>
    </lineage>
</organism>
<keyword evidence="6 9" id="KW-0472">Membrane</keyword>
<keyword evidence="4 9" id="KW-0812">Transmembrane</keyword>
<feature type="transmembrane region" description="Helical" evidence="9">
    <location>
        <begin position="80"/>
        <end position="100"/>
    </location>
</feature>
<dbReference type="Gene3D" id="3.10.20.310">
    <property type="entry name" value="membrane protein fhac"/>
    <property type="match status" value="1"/>
</dbReference>
<reference evidence="11" key="1">
    <citation type="submission" date="2022-06" db="EMBL/GenBank/DDBJ databases">
        <title>Rothia sp. isolated from sandalwood seedling.</title>
        <authorList>
            <person name="Tuikhar N."/>
            <person name="Kirdat K."/>
            <person name="Thorat V."/>
            <person name="Swetha P."/>
            <person name="Padma S."/>
            <person name="Sundararaj R."/>
            <person name="Yadav A."/>
        </authorList>
    </citation>
    <scope>NUCLEOTIDE SEQUENCE</scope>
    <source>
        <strain evidence="11">AR01</strain>
    </source>
</reference>
<evidence type="ECO:0000313" key="12">
    <source>
        <dbReference type="Proteomes" id="UP001139502"/>
    </source>
</evidence>
<sequence length="304" mass="31739">MSETGDSRDARTPAETPGGPPPDGPPAEPGPAESQPAASPAAGRVTPWSTSSAPSDDSADVLDFPRRGAEERRVRRPLRWLVGVLVALAAVGAFAAVVFYSPLLAVREITVEGTDRLDAGEISEALQPLEGVPLTRVDDATVRDLVGENILVRDVRAEAHPPHELVVEVTERVPVATVQEGDQYVLVDADGVAVGAVGSAEEAGVPLVDGGLDAVGGEGFGELVRVLQALPQSLLEQMQKAEAVSDSELRLQMRNGSTVVWGTAEDSEFKAEVLLSLTRALGQQGAGLTYDVSSPEYPVTRGAG</sequence>
<dbReference type="EMBL" id="JANAFB010000010">
    <property type="protein sequence ID" value="MCP3425530.1"/>
    <property type="molecule type" value="Genomic_DNA"/>
</dbReference>
<feature type="compositionally biased region" description="Basic and acidic residues" evidence="8">
    <location>
        <begin position="1"/>
        <end position="12"/>
    </location>
</feature>
<name>A0A9X2KI18_9MICC</name>
<protein>
    <submittedName>
        <fullName evidence="11">Cell division protein FtsQ/DivIB</fullName>
    </submittedName>
</protein>